<dbReference type="AlphaFoldDB" id="A0A1Y2BUC3"/>
<keyword evidence="3" id="KW-0539">Nucleus</keyword>
<dbReference type="InterPro" id="IPR009723">
    <property type="entry name" value="Pop1_N"/>
</dbReference>
<evidence type="ECO:0000259" key="5">
    <source>
        <dbReference type="Pfam" id="PF06978"/>
    </source>
</evidence>
<evidence type="ECO:0000313" key="8">
    <source>
        <dbReference type="EMBL" id="ORY38349.1"/>
    </source>
</evidence>
<feature type="compositionally biased region" description="Pro residues" evidence="4">
    <location>
        <begin position="428"/>
        <end position="439"/>
    </location>
</feature>
<feature type="domain" description="Pop1 N-terminal" evidence="5">
    <location>
        <begin position="132"/>
        <end position="198"/>
    </location>
</feature>
<dbReference type="GO" id="GO:0000172">
    <property type="term" value="C:ribonuclease MRP complex"/>
    <property type="evidence" value="ECO:0007669"/>
    <property type="project" value="InterPro"/>
</dbReference>
<dbReference type="Proteomes" id="UP000193642">
    <property type="component" value="Unassembled WGS sequence"/>
</dbReference>
<dbReference type="SUPFAM" id="SSF103025">
    <property type="entry name" value="Folate-binding domain"/>
    <property type="match status" value="1"/>
</dbReference>
<organism evidence="8 9">
    <name type="scientific">Rhizoclosmatium globosum</name>
    <dbReference type="NCBI Taxonomy" id="329046"/>
    <lineage>
        <taxon>Eukaryota</taxon>
        <taxon>Fungi</taxon>
        <taxon>Fungi incertae sedis</taxon>
        <taxon>Chytridiomycota</taxon>
        <taxon>Chytridiomycota incertae sedis</taxon>
        <taxon>Chytridiomycetes</taxon>
        <taxon>Chytridiales</taxon>
        <taxon>Chytriomycetaceae</taxon>
        <taxon>Rhizoclosmatium</taxon>
    </lineage>
</organism>
<feature type="domain" description="Pop1 N-terminal" evidence="5">
    <location>
        <begin position="48"/>
        <end position="123"/>
    </location>
</feature>
<dbReference type="Pfam" id="PF06978">
    <property type="entry name" value="POP1_N"/>
    <property type="match status" value="2"/>
</dbReference>
<evidence type="ECO:0000256" key="1">
    <source>
        <dbReference type="ARBA" id="ARBA00004123"/>
    </source>
</evidence>
<dbReference type="OrthoDB" id="442863at2759"/>
<reference evidence="8 9" key="1">
    <citation type="submission" date="2016-07" db="EMBL/GenBank/DDBJ databases">
        <title>Pervasive Adenine N6-methylation of Active Genes in Fungi.</title>
        <authorList>
            <consortium name="DOE Joint Genome Institute"/>
            <person name="Mondo S.J."/>
            <person name="Dannebaum R.O."/>
            <person name="Kuo R.C."/>
            <person name="Labutti K."/>
            <person name="Haridas S."/>
            <person name="Kuo A."/>
            <person name="Salamov A."/>
            <person name="Ahrendt S.R."/>
            <person name="Lipzen A."/>
            <person name="Sullivan W."/>
            <person name="Andreopoulos W.B."/>
            <person name="Clum A."/>
            <person name="Lindquist E."/>
            <person name="Daum C."/>
            <person name="Ramamoorthy G.K."/>
            <person name="Gryganskyi A."/>
            <person name="Culley D."/>
            <person name="Magnuson J.K."/>
            <person name="James T.Y."/>
            <person name="O'Malley M.A."/>
            <person name="Stajich J.E."/>
            <person name="Spatafora J.W."/>
            <person name="Visel A."/>
            <person name="Grigoriev I.V."/>
        </authorList>
    </citation>
    <scope>NUCLEOTIDE SEQUENCE [LARGE SCALE GENOMIC DNA]</scope>
    <source>
        <strain evidence="8 9">JEL800</strain>
    </source>
</reference>
<gene>
    <name evidence="8" type="ORF">BCR33DRAFT_854017</name>
</gene>
<keyword evidence="2" id="KW-0819">tRNA processing</keyword>
<evidence type="ECO:0000313" key="9">
    <source>
        <dbReference type="Proteomes" id="UP000193642"/>
    </source>
</evidence>
<evidence type="ECO:0000256" key="2">
    <source>
        <dbReference type="ARBA" id="ARBA00022694"/>
    </source>
</evidence>
<feature type="domain" description="POPLD" evidence="6">
    <location>
        <begin position="463"/>
        <end position="552"/>
    </location>
</feature>
<feature type="domain" description="POP1 C-terminal" evidence="7">
    <location>
        <begin position="698"/>
        <end position="764"/>
    </location>
</feature>
<evidence type="ECO:0000256" key="3">
    <source>
        <dbReference type="ARBA" id="ARBA00023242"/>
    </source>
</evidence>
<accession>A0A1Y2BUC3</accession>
<comment type="caution">
    <text evidence="8">The sequence shown here is derived from an EMBL/GenBank/DDBJ whole genome shotgun (WGS) entry which is preliminary data.</text>
</comment>
<keyword evidence="9" id="KW-1185">Reference proteome</keyword>
<evidence type="ECO:0000259" key="6">
    <source>
        <dbReference type="Pfam" id="PF08170"/>
    </source>
</evidence>
<proteinExistence type="predicted"/>
<dbReference type="PANTHER" id="PTHR22731">
    <property type="entry name" value="RIBONUCLEASES P/MRP PROTEIN SUBUNIT POP1"/>
    <property type="match status" value="1"/>
</dbReference>
<dbReference type="STRING" id="329046.A0A1Y2BUC3"/>
<evidence type="ECO:0000256" key="4">
    <source>
        <dbReference type="SAM" id="MobiDB-lite"/>
    </source>
</evidence>
<dbReference type="Pfam" id="PF22770">
    <property type="entry name" value="POP1_C"/>
    <property type="match status" value="1"/>
</dbReference>
<feature type="region of interest" description="Disordered" evidence="4">
    <location>
        <begin position="418"/>
        <end position="439"/>
    </location>
</feature>
<dbReference type="InterPro" id="IPR055079">
    <property type="entry name" value="POP1_C"/>
</dbReference>
<name>A0A1Y2BUC3_9FUNG</name>
<dbReference type="InterPro" id="IPR012590">
    <property type="entry name" value="POPLD_dom"/>
</dbReference>
<dbReference type="GO" id="GO:0005655">
    <property type="term" value="C:nucleolar ribonuclease P complex"/>
    <property type="evidence" value="ECO:0007669"/>
    <property type="project" value="InterPro"/>
</dbReference>
<dbReference type="Pfam" id="PF08170">
    <property type="entry name" value="POPLD"/>
    <property type="match status" value="1"/>
</dbReference>
<dbReference type="InterPro" id="IPR039182">
    <property type="entry name" value="Pop1"/>
</dbReference>
<dbReference type="GO" id="GO:0001682">
    <property type="term" value="P:tRNA 5'-leader removal"/>
    <property type="evidence" value="ECO:0007669"/>
    <property type="project" value="InterPro"/>
</dbReference>
<protein>
    <submittedName>
        <fullName evidence="8">POP1-domain-containing protein</fullName>
    </submittedName>
</protein>
<comment type="subcellular location">
    <subcellularLocation>
        <location evidence="1">Nucleus</location>
    </subcellularLocation>
</comment>
<evidence type="ECO:0000259" key="7">
    <source>
        <dbReference type="Pfam" id="PF22770"/>
    </source>
</evidence>
<dbReference type="PANTHER" id="PTHR22731:SF3">
    <property type="entry name" value="RIBONUCLEASES P_MRP PROTEIN SUBUNIT POP1"/>
    <property type="match status" value="1"/>
</dbReference>
<dbReference type="EMBL" id="MCGO01000044">
    <property type="protein sequence ID" value="ORY38349.1"/>
    <property type="molecule type" value="Genomic_DNA"/>
</dbReference>
<sequence>MEQKGGSGAAPKKEFLNAKQRRVAKQVISVQPVKNQDAPARSINVEEFVHARQYEITAMESALKNATEFTGNMRVFQTLPRHMRRRAASYNVKRLPFKYRQRAIDQISKEKPQPIKKSRRAKRRPGAIFEMFQKRSKEDKRWLDTHLWHAKRFHMGHKWGFMVGLHPNDKSTRANFRASQHASIAHDASYNICYELKGSLVDIVTVMNAIVDPSCMSVGAKRYLDGSRQGSTFVHKRGEFPNGSVAPVTFFWISNCPDEEKVLWVWVHPAAGKELQEVLQESVNSANVSVSVTSLKSQLSRFELTGPRSHAILQETLKLDPNCTNSTEARKAWTLLEHLRTPASLPAGVILGLTINDPRLTFPPKMKPRATGLPPASIQSSLHSLLTKWPSNLSSTTLNNSESRKTYLHLSPTEHQLNKARSESLAPPGTPLPPSAGGPPIPILLIQRNSIGSTDKTGEFVNGWDVIVPAGTAAVCLWKSFIFAGSHAVGIYDRRRICFEVGIASFPEDYPETCAHVLWALEERDRKKAEWERKPKAKRVNYEKMKVAHPFLSHYGKLVADDEMEVDDQVGLKKDDPLAVQVVHGSKLVSVVKQGVSAGDSVTVLEKKCVEAIKSVRPGFSIPNDFSLGKAFVRCRLQMIGRGMVDEHGMIYLASKEQVGFWTEFMKNSKERDRDDFDWSKPLVESTDEEIEAVLDKFPSDEQIIGYVSNGGFSMADGHGSAMGCCLIRGLVETKARANEQGKYFVLVRGPKGRICRPAEFEILH</sequence>